<dbReference type="EMBL" id="VCEB01000003">
    <property type="protein sequence ID" value="KAB0380948.1"/>
    <property type="molecule type" value="Genomic_DNA"/>
</dbReference>
<reference evidence="2 3" key="1">
    <citation type="submission" date="2019-06" db="EMBL/GenBank/DDBJ databases">
        <title>Discovery of a novel chromosome fission-fusion reversal in muntjac.</title>
        <authorList>
            <person name="Mudd A.B."/>
            <person name="Bredeson J.V."/>
            <person name="Baum R."/>
            <person name="Hockemeyer D."/>
            <person name="Rokhsar D.S."/>
        </authorList>
    </citation>
    <scope>NUCLEOTIDE SEQUENCE [LARGE SCALE GENOMIC DNA]</scope>
    <source>
        <strain evidence="2">UCam_UCB_Mr</strain>
        <tissue evidence="2">Fibroblast cell line</tissue>
    </source>
</reference>
<keyword evidence="3" id="KW-1185">Reference proteome</keyword>
<dbReference type="GO" id="GO:0045121">
    <property type="term" value="C:membrane raft"/>
    <property type="evidence" value="ECO:0007669"/>
    <property type="project" value="TreeGrafter"/>
</dbReference>
<organism evidence="2 3">
    <name type="scientific">Muntiacus reevesi</name>
    <name type="common">Reeves' muntjac</name>
    <name type="synonym">Cervus reevesi</name>
    <dbReference type="NCBI Taxonomy" id="9886"/>
    <lineage>
        <taxon>Eukaryota</taxon>
        <taxon>Metazoa</taxon>
        <taxon>Chordata</taxon>
        <taxon>Craniata</taxon>
        <taxon>Vertebrata</taxon>
        <taxon>Euteleostomi</taxon>
        <taxon>Mammalia</taxon>
        <taxon>Eutheria</taxon>
        <taxon>Laurasiatheria</taxon>
        <taxon>Artiodactyla</taxon>
        <taxon>Ruminantia</taxon>
        <taxon>Pecora</taxon>
        <taxon>Cervidae</taxon>
        <taxon>Muntiacinae</taxon>
        <taxon>Muntiacus</taxon>
    </lineage>
</organism>
<dbReference type="GO" id="GO:0009897">
    <property type="term" value="C:external side of plasma membrane"/>
    <property type="evidence" value="ECO:0007669"/>
    <property type="project" value="TreeGrafter"/>
</dbReference>
<proteinExistence type="predicted"/>
<feature type="compositionally biased region" description="Polar residues" evidence="1">
    <location>
        <begin position="68"/>
        <end position="83"/>
    </location>
</feature>
<comment type="caution">
    <text evidence="2">The sequence shown here is derived from an EMBL/GenBank/DDBJ whole genome shotgun (WGS) entry which is preliminary data.</text>
</comment>
<sequence length="118" mass="12601">MISTLAWVTKIRQVPTLPAPPQRSFGTLQSRESLRIHGVDLGRAIVARLGLGLLLLAQLLPMHTYSNQTTVATPSNTSSQTASPARHPANATTKASDGTLQPTASLFVISVSLLHLYC</sequence>
<feature type="region of interest" description="Disordered" evidence="1">
    <location>
        <begin position="68"/>
        <end position="97"/>
    </location>
</feature>
<accession>A0A5J5MQC3</accession>
<dbReference type="AlphaFoldDB" id="A0A5J5MQC3"/>
<dbReference type="GO" id="GO:0007155">
    <property type="term" value="P:cell adhesion"/>
    <property type="evidence" value="ECO:0007669"/>
    <property type="project" value="InterPro"/>
</dbReference>
<dbReference type="Pfam" id="PF14984">
    <property type="entry name" value="CD24"/>
    <property type="match status" value="1"/>
</dbReference>
<evidence type="ECO:0000256" key="1">
    <source>
        <dbReference type="SAM" id="MobiDB-lite"/>
    </source>
</evidence>
<dbReference type="GO" id="GO:0001775">
    <property type="term" value="P:cell activation"/>
    <property type="evidence" value="ECO:0007669"/>
    <property type="project" value="TreeGrafter"/>
</dbReference>
<gene>
    <name evidence="2" type="ORF">FD755_008732</name>
</gene>
<evidence type="ECO:0000313" key="3">
    <source>
        <dbReference type="Proteomes" id="UP000326062"/>
    </source>
</evidence>
<dbReference type="InterPro" id="IPR028029">
    <property type="entry name" value="CD24"/>
</dbReference>
<dbReference type="PANTHER" id="PTHR16676:SF0">
    <property type="entry name" value="SIGNAL TRANSDUCER CD24"/>
    <property type="match status" value="1"/>
</dbReference>
<evidence type="ECO:0008006" key="4">
    <source>
        <dbReference type="Google" id="ProtNLM"/>
    </source>
</evidence>
<protein>
    <recommendedName>
        <fullName evidence="4">Signal transducer CD24</fullName>
    </recommendedName>
</protein>
<dbReference type="GO" id="GO:0022407">
    <property type="term" value="P:regulation of cell-cell adhesion"/>
    <property type="evidence" value="ECO:0007669"/>
    <property type="project" value="TreeGrafter"/>
</dbReference>
<dbReference type="PANTHER" id="PTHR16676">
    <property type="entry name" value="SIGNAL TRANSDUCER CD24"/>
    <property type="match status" value="1"/>
</dbReference>
<dbReference type="Proteomes" id="UP000326062">
    <property type="component" value="Chromosome 3"/>
</dbReference>
<evidence type="ECO:0000313" key="2">
    <source>
        <dbReference type="EMBL" id="KAB0380948.1"/>
    </source>
</evidence>
<dbReference type="GO" id="GO:0030296">
    <property type="term" value="F:protein tyrosine kinase activator activity"/>
    <property type="evidence" value="ECO:0007669"/>
    <property type="project" value="TreeGrafter"/>
</dbReference>
<name>A0A5J5MQC3_MUNRE</name>